<dbReference type="InterPro" id="IPR032880">
    <property type="entry name" value="CSC1/OSCA1-like_N"/>
</dbReference>
<keyword evidence="13" id="KW-1185">Reference proteome</keyword>
<keyword evidence="3" id="KW-0813">Transport</keyword>
<feature type="transmembrane region" description="Helical" evidence="9">
    <location>
        <begin position="1349"/>
        <end position="1367"/>
    </location>
</feature>
<evidence type="ECO:0000259" key="10">
    <source>
        <dbReference type="Pfam" id="PF02714"/>
    </source>
</evidence>
<organism evidence="12 13">
    <name type="scientific">Cyclotella atomus</name>
    <dbReference type="NCBI Taxonomy" id="382360"/>
    <lineage>
        <taxon>Eukaryota</taxon>
        <taxon>Sar</taxon>
        <taxon>Stramenopiles</taxon>
        <taxon>Ochrophyta</taxon>
        <taxon>Bacillariophyta</taxon>
        <taxon>Coscinodiscophyceae</taxon>
        <taxon>Thalassiosirophycidae</taxon>
        <taxon>Stephanodiscales</taxon>
        <taxon>Stephanodiscaceae</taxon>
        <taxon>Cyclotella</taxon>
    </lineage>
</organism>
<feature type="region of interest" description="Disordered" evidence="8">
    <location>
        <begin position="20"/>
        <end position="58"/>
    </location>
</feature>
<keyword evidence="4 9" id="KW-0812">Transmembrane</keyword>
<evidence type="ECO:0000256" key="7">
    <source>
        <dbReference type="SAM" id="Coils"/>
    </source>
</evidence>
<keyword evidence="6 9" id="KW-0472">Membrane</keyword>
<keyword evidence="7" id="KW-0175">Coiled coil</keyword>
<feature type="compositionally biased region" description="Polar residues" evidence="8">
    <location>
        <begin position="928"/>
        <end position="938"/>
    </location>
</feature>
<feature type="region of interest" description="Disordered" evidence="8">
    <location>
        <begin position="1091"/>
        <end position="1114"/>
    </location>
</feature>
<accession>A0ABD3PDD1</accession>
<evidence type="ECO:0000313" key="12">
    <source>
        <dbReference type="EMBL" id="KAL3785146.1"/>
    </source>
</evidence>
<evidence type="ECO:0000256" key="4">
    <source>
        <dbReference type="ARBA" id="ARBA00022692"/>
    </source>
</evidence>
<feature type="compositionally biased region" description="Polar residues" evidence="8">
    <location>
        <begin position="1688"/>
        <end position="1719"/>
    </location>
</feature>
<feature type="region of interest" description="Disordered" evidence="8">
    <location>
        <begin position="875"/>
        <end position="895"/>
    </location>
</feature>
<dbReference type="Pfam" id="PF02714">
    <property type="entry name" value="RSN1_7TM"/>
    <property type="match status" value="1"/>
</dbReference>
<reference evidence="12 13" key="1">
    <citation type="submission" date="2024-10" db="EMBL/GenBank/DDBJ databases">
        <title>Updated reference genomes for cyclostephanoid diatoms.</title>
        <authorList>
            <person name="Roberts W.R."/>
            <person name="Alverson A.J."/>
        </authorList>
    </citation>
    <scope>NUCLEOTIDE SEQUENCE [LARGE SCALE GENOMIC DNA]</scope>
    <source>
        <strain evidence="12 13">AJA010-31</strain>
    </source>
</reference>
<dbReference type="Proteomes" id="UP001530400">
    <property type="component" value="Unassembled WGS sequence"/>
</dbReference>
<feature type="compositionally biased region" description="Pro residues" evidence="8">
    <location>
        <begin position="28"/>
        <end position="37"/>
    </location>
</feature>
<evidence type="ECO:0000256" key="8">
    <source>
        <dbReference type="SAM" id="MobiDB-lite"/>
    </source>
</evidence>
<evidence type="ECO:0000256" key="2">
    <source>
        <dbReference type="ARBA" id="ARBA00007779"/>
    </source>
</evidence>
<name>A0ABD3PDD1_9STRA</name>
<feature type="domain" description="CSC1/OSCA1-like 7TM region" evidence="10">
    <location>
        <begin position="1255"/>
        <end position="1526"/>
    </location>
</feature>
<evidence type="ECO:0000256" key="9">
    <source>
        <dbReference type="SAM" id="Phobius"/>
    </source>
</evidence>
<feature type="compositionally biased region" description="Low complexity" evidence="8">
    <location>
        <begin position="153"/>
        <end position="174"/>
    </location>
</feature>
<evidence type="ECO:0000256" key="1">
    <source>
        <dbReference type="ARBA" id="ARBA00004141"/>
    </source>
</evidence>
<protein>
    <recommendedName>
        <fullName evidence="14">CSC1/OSCA1-like 7TM region domain-containing protein</fullName>
    </recommendedName>
</protein>
<feature type="compositionally biased region" description="Basic and acidic residues" evidence="8">
    <location>
        <begin position="116"/>
        <end position="125"/>
    </location>
</feature>
<evidence type="ECO:0008006" key="14">
    <source>
        <dbReference type="Google" id="ProtNLM"/>
    </source>
</evidence>
<comment type="subcellular location">
    <subcellularLocation>
        <location evidence="1">Membrane</location>
        <topology evidence="1">Multi-pass membrane protein</topology>
    </subcellularLocation>
</comment>
<evidence type="ECO:0000256" key="3">
    <source>
        <dbReference type="ARBA" id="ARBA00022448"/>
    </source>
</evidence>
<keyword evidence="5 9" id="KW-1133">Transmembrane helix</keyword>
<feature type="compositionally biased region" description="Basic and acidic residues" evidence="8">
    <location>
        <begin position="943"/>
        <end position="953"/>
    </location>
</feature>
<feature type="region of interest" description="Disordered" evidence="8">
    <location>
        <begin position="979"/>
        <end position="998"/>
    </location>
</feature>
<feature type="coiled-coil region" evidence="7">
    <location>
        <begin position="820"/>
        <end position="847"/>
    </location>
</feature>
<proteinExistence type="inferred from homology"/>
<feature type="transmembrane region" description="Helical" evidence="9">
    <location>
        <begin position="1296"/>
        <end position="1328"/>
    </location>
</feature>
<evidence type="ECO:0000259" key="11">
    <source>
        <dbReference type="Pfam" id="PF13967"/>
    </source>
</evidence>
<dbReference type="Pfam" id="PF13967">
    <property type="entry name" value="RSN1_TM"/>
    <property type="match status" value="1"/>
</dbReference>
<evidence type="ECO:0000256" key="6">
    <source>
        <dbReference type="ARBA" id="ARBA00023136"/>
    </source>
</evidence>
<dbReference type="PANTHER" id="PTHR13018:SF5">
    <property type="entry name" value="RE44586P"/>
    <property type="match status" value="1"/>
</dbReference>
<dbReference type="InterPro" id="IPR003864">
    <property type="entry name" value="CSC1/OSCA1-like_7TM"/>
</dbReference>
<comment type="caution">
    <text evidence="12">The sequence shown here is derived from an EMBL/GenBank/DDBJ whole genome shotgun (WGS) entry which is preliminary data.</text>
</comment>
<feature type="transmembrane region" description="Helical" evidence="9">
    <location>
        <begin position="1534"/>
        <end position="1551"/>
    </location>
</feature>
<dbReference type="GO" id="GO:0016020">
    <property type="term" value="C:membrane"/>
    <property type="evidence" value="ECO:0007669"/>
    <property type="project" value="UniProtKB-SubCell"/>
</dbReference>
<feature type="transmembrane region" description="Helical" evidence="9">
    <location>
        <begin position="70"/>
        <end position="93"/>
    </location>
</feature>
<dbReference type="PANTHER" id="PTHR13018">
    <property type="entry name" value="PROBABLE MEMBRANE PROTEIN DUF221-RELATED"/>
    <property type="match status" value="1"/>
</dbReference>
<dbReference type="InterPro" id="IPR045122">
    <property type="entry name" value="Csc1-like"/>
</dbReference>
<feature type="region of interest" description="Disordered" evidence="8">
    <location>
        <begin position="116"/>
        <end position="180"/>
    </location>
</feature>
<feature type="compositionally biased region" description="Basic residues" evidence="8">
    <location>
        <begin position="126"/>
        <end position="137"/>
    </location>
</feature>
<evidence type="ECO:0000313" key="13">
    <source>
        <dbReference type="Proteomes" id="UP001530400"/>
    </source>
</evidence>
<feature type="compositionally biased region" description="Polar residues" evidence="8">
    <location>
        <begin position="1094"/>
        <end position="1114"/>
    </location>
</feature>
<sequence length="1740" mass="192657">MSASIISWSNQTSAMKDNTTIAPSIAPSSPPPTPTPTVLPSTSHAPSFPPTSKPNSNALFSRNEGMTLQAIGFTLGGGLCVTLLAVIAFGIAVSQRSTNIAPRCTARHPNTIYRSRRDIYKEKKGSNKGRKSLRHSGKQQEMQQLESTPSNHATNTNTKKAKITKSTTTTSTTTPFKSAKREATALKSTTLHTATKLVTGLDLASLTAAERHQKAQEMMLEERKFQKNAMGQPVYVGNGARVRRESERVGSYDSAVDGVLTVGTAAAAAGGGMMTRHRQLYDVDAGIPVDEFGNGLSKSATHASAIHSVSNGIPDERRYKQQEGEEEYYTSNNSIHTTTDISNSMHPQDRGNPFLGWIPWTLHLSYDRMLRGIPGTGTRDGGMGGKLLGVNLDAVVLFRFHDLCLRVTATATFFCVCVILPLNLSACGETDEFCSSQNANLTNYGRTTIANIIQTTNTTALQSTDFQFWSAFFWTHSSVSHLLRLYAISLCTWFITWYTLKSVKREWRENLVLRRVYYLEADHYGNRQSELDKTIYNPHRDDADVDCEDEEEGDVDIRKRRAINKGQEKKTARYKNRDPWIPDPEHRDTIPNIELYSVLVGGLPSLPTEVVNTEDIETAIGFSKRASIDWQLAVATTFFDHCVPNQPGFSSSVVAVTILPAAPELAKAWRKWYAAAAALRRLRFIRTVINEKRHYDIDEVGCDEESSAPSPNPAAREIVPSVFHTQHTPTRDTPQDRPKVTFLDDETASSRFQDAETKRQVSQYRQTYGQSEASDLDYRIFRSLNYGPEQQAVYSREMAQGAAACCPHGCCEGRVRRQPIDRLLEMEEATIERLENAQEQLQHAQMQAAVSIVDKGDNPFKKGKSFDETEMMLQNTESTIRTSPTRPSKSNYCNNDSIELPTLEEIFSLSDDGSNTLNVQPKQPDLLNDSSNTSNQWGSSLSKSKESSTDSQDKWNSSLSKSQDSNTSTHNSLVVETCNSKGSALSNTSSKGKSVRDSTTALQTIKENSADKSTFMSPSRMEVASPANSVVNQSRLASSFLRMTSEGKFLFNNTHDIDDDSISGSAVNDATFDMNGADITSPTGVSSLRRRALTGQSSKTYKSDAEQTTSSNQWEQVKSILRKTDSDAEGKQKPQIETGVWTMPTAKQTASSMKKTFIDHLKAFGRWTRIISRNNPLTQKIAKDSTYAVVTFSSRQAAIAARHCIADGRGVERWLSLETVPVPPLADAAPCDMITCRGCCRPVTLNLNQNQLMLRRYIALGSLVFIYIFYTIPITATQKVVEPANLRTTMPGLFDFFNSTAFLSVDLISGMISGLLYTTFFALCPVMFKMIANAGSQATSVQEAEKYALSYYWYFMLTTAFVFTYFADAAIDLWYHSNVEQSLSELANNIANATPLRTSATWLNWIIVRTTMTLPLQYMLQVNTFIFGCIGWKCCARCTMGGGPGGPIPYRIYIDGGVVFVCVIALAPQSPLVAPIALLYYVVCTPLWRRNCIFMYRPKFDSGGERWPFLSDVMITSLYMGQFLLTLQMALRDALGPALFAGLPAIPTYLYRNYLHKRFKRAYEDAGLLQTSLLDGWDNTIPSSAEKREEFRRFLVDAHKAAYIPVCIAGGATNILTAEPAVVISTENDDLIGYSDVASNVRPDQFNRPDSPCFGDQVPSLQPEITAASIHSNPGAYMRRAMSFSTPRSSLAGQTLPEVTTTNNTSDGNKQSLFTQKWQKAQEEIESMSGPSEDPGCAQQ</sequence>
<feature type="compositionally biased region" description="Polar residues" evidence="8">
    <location>
        <begin position="955"/>
        <end position="972"/>
    </location>
</feature>
<evidence type="ECO:0000256" key="5">
    <source>
        <dbReference type="ARBA" id="ARBA00022989"/>
    </source>
</evidence>
<feature type="compositionally biased region" description="Polar residues" evidence="8">
    <location>
        <begin position="139"/>
        <end position="152"/>
    </location>
</feature>
<feature type="region of interest" description="Disordered" evidence="8">
    <location>
        <begin position="1688"/>
        <end position="1740"/>
    </location>
</feature>
<feature type="domain" description="CSC1/OSCA1-like N-terminal transmembrane" evidence="11">
    <location>
        <begin position="392"/>
        <end position="504"/>
    </location>
</feature>
<feature type="region of interest" description="Disordered" evidence="8">
    <location>
        <begin position="914"/>
        <end position="972"/>
    </location>
</feature>
<dbReference type="EMBL" id="JALLPJ020000701">
    <property type="protein sequence ID" value="KAL3785146.1"/>
    <property type="molecule type" value="Genomic_DNA"/>
</dbReference>
<gene>
    <name evidence="12" type="ORF">ACHAWO_011207</name>
</gene>
<comment type="similarity">
    <text evidence="2">Belongs to the CSC1 (TC 1.A.17) family.</text>
</comment>